<evidence type="ECO:0000313" key="1">
    <source>
        <dbReference type="EMBL" id="PTQ55569.1"/>
    </source>
</evidence>
<organism evidence="1 2">
    <name type="scientific">Candidatus Carbonibacillus altaicus</name>
    <dbReference type="NCBI Taxonomy" id="2163959"/>
    <lineage>
        <taxon>Bacteria</taxon>
        <taxon>Bacillati</taxon>
        <taxon>Bacillota</taxon>
        <taxon>Bacilli</taxon>
        <taxon>Bacillales</taxon>
        <taxon>Candidatus Carbonibacillus</taxon>
    </lineage>
</organism>
<name>A0A2R6XYR3_9BACL</name>
<proteinExistence type="predicted"/>
<accession>A0A2R6XYR3</accession>
<gene>
    <name evidence="1" type="ORF">BSOLF_1877</name>
</gene>
<reference evidence="2" key="1">
    <citation type="journal article" date="2018" name="Sci. Rep.">
        <title>Lignite coal burning seam in the remote Altai Mountains harbors a hydrogen-driven thermophilic microbial community.</title>
        <authorList>
            <person name="Kadnikov V.V."/>
            <person name="Mardanov A.V."/>
            <person name="Ivasenko D.A."/>
            <person name="Antsiferov D.V."/>
            <person name="Beletsky A.V."/>
            <person name="Karnachuk O.V."/>
            <person name="Ravin N.V."/>
        </authorList>
    </citation>
    <scope>NUCLEOTIDE SEQUENCE [LARGE SCALE GENOMIC DNA]</scope>
</reference>
<dbReference type="Proteomes" id="UP000244338">
    <property type="component" value="Unassembled WGS sequence"/>
</dbReference>
<dbReference type="EMBL" id="PEBX01000097">
    <property type="protein sequence ID" value="PTQ55569.1"/>
    <property type="molecule type" value="Genomic_DNA"/>
</dbReference>
<protein>
    <submittedName>
        <fullName evidence="1">Anaerobic dehydrogenase</fullName>
    </submittedName>
</protein>
<sequence>MSTSAPYRGLSQITAFLAAPFLQEPTLTLYQRWYHGLHLLKDAFSSNANDMKTFFPALERSREQLEKVISGTFSIETARQDFYDIFFVPYSNRYQPPIESVVRYQTIWGKPHQELSERYQQNGFDPYADPSIYTPFRMLGITDMLGFELAYLAYTLDQAQSIKFARDLWLQEARSFLSEHIIPFLQSYHRILNTYADDSLYAPWSTLTYDMMQHVLEGITSFSVEVFEDA</sequence>
<dbReference type="SUPFAM" id="SSF89155">
    <property type="entry name" value="TorD-like"/>
    <property type="match status" value="1"/>
</dbReference>
<dbReference type="InterPro" id="IPR036411">
    <property type="entry name" value="TorD-like_sf"/>
</dbReference>
<dbReference type="InterPro" id="IPR020945">
    <property type="entry name" value="DMSO/NO3_reduct_chaperone"/>
</dbReference>
<dbReference type="AlphaFoldDB" id="A0A2R6XYR3"/>
<dbReference type="Pfam" id="PF02613">
    <property type="entry name" value="Nitrate_red_del"/>
    <property type="match status" value="1"/>
</dbReference>
<evidence type="ECO:0000313" key="2">
    <source>
        <dbReference type="Proteomes" id="UP000244338"/>
    </source>
</evidence>
<dbReference type="Gene3D" id="1.10.3480.10">
    <property type="entry name" value="TorD-like"/>
    <property type="match status" value="1"/>
</dbReference>
<comment type="caution">
    <text evidence="1">The sequence shown here is derived from an EMBL/GenBank/DDBJ whole genome shotgun (WGS) entry which is preliminary data.</text>
</comment>